<dbReference type="Proteomes" id="UP001459277">
    <property type="component" value="Unassembled WGS sequence"/>
</dbReference>
<evidence type="ECO:0000259" key="2">
    <source>
        <dbReference type="Pfam" id="PF05970"/>
    </source>
</evidence>
<protein>
    <recommendedName>
        <fullName evidence="1">ATP-dependent DNA helicase</fullName>
        <ecNumber evidence="1">5.6.2.3</ecNumber>
    </recommendedName>
</protein>
<keyword evidence="1" id="KW-0234">DNA repair</keyword>
<dbReference type="PANTHER" id="PTHR10492">
    <property type="match status" value="1"/>
</dbReference>
<dbReference type="EC" id="5.6.2.3" evidence="1"/>
<dbReference type="InterPro" id="IPR027417">
    <property type="entry name" value="P-loop_NTPase"/>
</dbReference>
<evidence type="ECO:0000313" key="3">
    <source>
        <dbReference type="EMBL" id="KAK9996803.1"/>
    </source>
</evidence>
<evidence type="ECO:0000256" key="1">
    <source>
        <dbReference type="RuleBase" id="RU363044"/>
    </source>
</evidence>
<keyword evidence="4" id="KW-1185">Reference proteome</keyword>
<dbReference type="Gene3D" id="3.40.50.300">
    <property type="entry name" value="P-loop containing nucleotide triphosphate hydrolases"/>
    <property type="match status" value="1"/>
</dbReference>
<dbReference type="GO" id="GO:0043139">
    <property type="term" value="F:5'-3' DNA helicase activity"/>
    <property type="evidence" value="ECO:0007669"/>
    <property type="project" value="UniProtKB-EC"/>
</dbReference>
<dbReference type="GO" id="GO:0006310">
    <property type="term" value="P:DNA recombination"/>
    <property type="evidence" value="ECO:0007669"/>
    <property type="project" value="UniProtKB-KW"/>
</dbReference>
<feature type="domain" description="DNA helicase Pif1-like DEAD-box helicase" evidence="2">
    <location>
        <begin position="38"/>
        <end position="130"/>
    </location>
</feature>
<keyword evidence="1" id="KW-0227">DNA damage</keyword>
<dbReference type="GO" id="GO:0006281">
    <property type="term" value="P:DNA repair"/>
    <property type="evidence" value="ECO:0007669"/>
    <property type="project" value="UniProtKB-KW"/>
</dbReference>
<comment type="caution">
    <text evidence="3">The sequence shown here is derived from an EMBL/GenBank/DDBJ whole genome shotgun (WGS) entry which is preliminary data.</text>
</comment>
<accession>A0AAW2CFG0</accession>
<dbReference type="AlphaFoldDB" id="A0AAW2CFG0"/>
<sequence>MPQPDMDLIQNGNRLIQEEMLYDISRLKKEHEILISSLNNEQRIIYKSIMEVVATERGGMLFVYGHGGMGKTYLYRTIPFGIRSKGKIALVVASLGIASLLLPGGRTAHSRFHIPINVNDDSTCDIKQRT</sequence>
<dbReference type="SUPFAM" id="SSF52540">
    <property type="entry name" value="P-loop containing nucleoside triphosphate hydrolases"/>
    <property type="match status" value="1"/>
</dbReference>
<dbReference type="GO" id="GO:0016787">
    <property type="term" value="F:hydrolase activity"/>
    <property type="evidence" value="ECO:0007669"/>
    <property type="project" value="UniProtKB-KW"/>
</dbReference>
<dbReference type="GO" id="GO:0005524">
    <property type="term" value="F:ATP binding"/>
    <property type="evidence" value="ECO:0007669"/>
    <property type="project" value="UniProtKB-KW"/>
</dbReference>
<name>A0AAW2CFG0_9ROSI</name>
<dbReference type="EMBL" id="JAZDWU010000007">
    <property type="protein sequence ID" value="KAK9996803.1"/>
    <property type="molecule type" value="Genomic_DNA"/>
</dbReference>
<dbReference type="GO" id="GO:0000723">
    <property type="term" value="P:telomere maintenance"/>
    <property type="evidence" value="ECO:0007669"/>
    <property type="project" value="InterPro"/>
</dbReference>
<keyword evidence="1" id="KW-0378">Hydrolase</keyword>
<dbReference type="PANTHER" id="PTHR10492:SF90">
    <property type="entry name" value="ATP-DEPENDENT DNA HELICASE"/>
    <property type="match status" value="1"/>
</dbReference>
<dbReference type="InterPro" id="IPR010285">
    <property type="entry name" value="DNA_helicase_pif1-like_DEAD"/>
</dbReference>
<comment type="catalytic activity">
    <reaction evidence="1">
        <text>ATP + H2O = ADP + phosphate + H(+)</text>
        <dbReference type="Rhea" id="RHEA:13065"/>
        <dbReference type="ChEBI" id="CHEBI:15377"/>
        <dbReference type="ChEBI" id="CHEBI:15378"/>
        <dbReference type="ChEBI" id="CHEBI:30616"/>
        <dbReference type="ChEBI" id="CHEBI:43474"/>
        <dbReference type="ChEBI" id="CHEBI:456216"/>
        <dbReference type="EC" id="5.6.2.3"/>
    </reaction>
</comment>
<gene>
    <name evidence="3" type="ORF">SO802_021489</name>
</gene>
<comment type="cofactor">
    <cofactor evidence="1">
        <name>Mg(2+)</name>
        <dbReference type="ChEBI" id="CHEBI:18420"/>
    </cofactor>
</comment>
<keyword evidence="1" id="KW-0067">ATP-binding</keyword>
<dbReference type="Pfam" id="PF05970">
    <property type="entry name" value="PIF1"/>
    <property type="match status" value="1"/>
</dbReference>
<keyword evidence="1" id="KW-0347">Helicase</keyword>
<keyword evidence="1" id="KW-0547">Nucleotide-binding</keyword>
<evidence type="ECO:0000313" key="4">
    <source>
        <dbReference type="Proteomes" id="UP001459277"/>
    </source>
</evidence>
<comment type="similarity">
    <text evidence="1">Belongs to the helicase family.</text>
</comment>
<proteinExistence type="inferred from homology"/>
<keyword evidence="1" id="KW-0233">DNA recombination</keyword>
<reference evidence="3 4" key="1">
    <citation type="submission" date="2024-01" db="EMBL/GenBank/DDBJ databases">
        <title>A telomere-to-telomere, gap-free genome of sweet tea (Lithocarpus litseifolius).</title>
        <authorList>
            <person name="Zhou J."/>
        </authorList>
    </citation>
    <scope>NUCLEOTIDE SEQUENCE [LARGE SCALE GENOMIC DNA]</scope>
    <source>
        <strain evidence="3">Zhou-2022a</strain>
        <tissue evidence="3">Leaf</tissue>
    </source>
</reference>
<organism evidence="3 4">
    <name type="scientific">Lithocarpus litseifolius</name>
    <dbReference type="NCBI Taxonomy" id="425828"/>
    <lineage>
        <taxon>Eukaryota</taxon>
        <taxon>Viridiplantae</taxon>
        <taxon>Streptophyta</taxon>
        <taxon>Embryophyta</taxon>
        <taxon>Tracheophyta</taxon>
        <taxon>Spermatophyta</taxon>
        <taxon>Magnoliopsida</taxon>
        <taxon>eudicotyledons</taxon>
        <taxon>Gunneridae</taxon>
        <taxon>Pentapetalae</taxon>
        <taxon>rosids</taxon>
        <taxon>fabids</taxon>
        <taxon>Fagales</taxon>
        <taxon>Fagaceae</taxon>
        <taxon>Lithocarpus</taxon>
    </lineage>
</organism>